<dbReference type="AlphaFoldDB" id="A0A699ZM77"/>
<sequence>MYLSLGLVGAAVRTFEALELWDSLIVCYRLLDKKALAEEVIRRRLKAPS</sequence>
<organism evidence="3 4">
    <name type="scientific">Haematococcus lacustris</name>
    <name type="common">Green alga</name>
    <name type="synonym">Haematococcus pluvialis</name>
    <dbReference type="NCBI Taxonomy" id="44745"/>
    <lineage>
        <taxon>Eukaryota</taxon>
        <taxon>Viridiplantae</taxon>
        <taxon>Chlorophyta</taxon>
        <taxon>core chlorophytes</taxon>
        <taxon>Chlorophyceae</taxon>
        <taxon>CS clade</taxon>
        <taxon>Chlamydomonadales</taxon>
        <taxon>Haematococcaceae</taxon>
        <taxon>Haematococcus</taxon>
    </lineage>
</organism>
<accession>A0A699ZM77</accession>
<proteinExistence type="predicted"/>
<gene>
    <name evidence="3" type="ORF">HaLaN_17910</name>
</gene>
<protein>
    <submittedName>
        <fullName evidence="3">TPR_REGION domain-containing protein</fullName>
    </submittedName>
</protein>
<name>A0A699ZM77_HAELA</name>
<keyword evidence="1" id="KW-0677">Repeat</keyword>
<reference evidence="3 4" key="1">
    <citation type="submission" date="2020-02" db="EMBL/GenBank/DDBJ databases">
        <title>Draft genome sequence of Haematococcus lacustris strain NIES-144.</title>
        <authorList>
            <person name="Morimoto D."/>
            <person name="Nakagawa S."/>
            <person name="Yoshida T."/>
            <person name="Sawayama S."/>
        </authorList>
    </citation>
    <scope>NUCLEOTIDE SEQUENCE [LARGE SCALE GENOMIC DNA]</scope>
    <source>
        <strain evidence="3 4">NIES-144</strain>
    </source>
</reference>
<dbReference type="PANTHER" id="PTHR16193">
    <property type="entry name" value="TETRATRICOPEPTIDE REPEAT PROTEIN 27"/>
    <property type="match status" value="1"/>
</dbReference>
<evidence type="ECO:0000256" key="1">
    <source>
        <dbReference type="ARBA" id="ARBA00022737"/>
    </source>
</evidence>
<evidence type="ECO:0000256" key="2">
    <source>
        <dbReference type="ARBA" id="ARBA00022803"/>
    </source>
</evidence>
<dbReference type="Proteomes" id="UP000485058">
    <property type="component" value="Unassembled WGS sequence"/>
</dbReference>
<keyword evidence="4" id="KW-1185">Reference proteome</keyword>
<comment type="caution">
    <text evidence="3">The sequence shown here is derived from an EMBL/GenBank/DDBJ whole genome shotgun (WGS) entry which is preliminary data.</text>
</comment>
<dbReference type="EMBL" id="BLLF01001689">
    <property type="protein sequence ID" value="GFH20739.1"/>
    <property type="molecule type" value="Genomic_DNA"/>
</dbReference>
<keyword evidence="2" id="KW-0802">TPR repeat</keyword>
<feature type="non-terminal residue" evidence="3">
    <location>
        <position position="1"/>
    </location>
</feature>
<dbReference type="InterPro" id="IPR044244">
    <property type="entry name" value="TTC27/Emw1"/>
</dbReference>
<evidence type="ECO:0000313" key="3">
    <source>
        <dbReference type="EMBL" id="GFH20739.1"/>
    </source>
</evidence>
<dbReference type="PANTHER" id="PTHR16193:SF0">
    <property type="entry name" value="TETRATRICOPEPTIDE REPEAT PROTEIN 27"/>
    <property type="match status" value="1"/>
</dbReference>
<evidence type="ECO:0000313" key="4">
    <source>
        <dbReference type="Proteomes" id="UP000485058"/>
    </source>
</evidence>